<name>T1KZP8_TETUR</name>
<dbReference type="AlphaFoldDB" id="T1KZP8"/>
<dbReference type="EnsemblMetazoa" id="tetur28g02380.1">
    <property type="protein sequence ID" value="tetur28g02380.1"/>
    <property type="gene ID" value="tetur28g02380"/>
</dbReference>
<evidence type="ECO:0000313" key="2">
    <source>
        <dbReference type="EnsemblMetazoa" id="tetur28g02380.1"/>
    </source>
</evidence>
<dbReference type="EMBL" id="CAEY01000744">
    <property type="status" value="NOT_ANNOTATED_CDS"/>
    <property type="molecule type" value="Genomic_DNA"/>
</dbReference>
<evidence type="ECO:0000256" key="1">
    <source>
        <dbReference type="SAM" id="MobiDB-lite"/>
    </source>
</evidence>
<dbReference type="HOGENOM" id="CLU_1612949_0_0_1"/>
<organism evidence="2 3">
    <name type="scientific">Tetranychus urticae</name>
    <name type="common">Two-spotted spider mite</name>
    <dbReference type="NCBI Taxonomy" id="32264"/>
    <lineage>
        <taxon>Eukaryota</taxon>
        <taxon>Metazoa</taxon>
        <taxon>Ecdysozoa</taxon>
        <taxon>Arthropoda</taxon>
        <taxon>Chelicerata</taxon>
        <taxon>Arachnida</taxon>
        <taxon>Acari</taxon>
        <taxon>Acariformes</taxon>
        <taxon>Trombidiformes</taxon>
        <taxon>Prostigmata</taxon>
        <taxon>Eleutherengona</taxon>
        <taxon>Raphignathae</taxon>
        <taxon>Tetranychoidea</taxon>
        <taxon>Tetranychidae</taxon>
        <taxon>Tetranychus</taxon>
    </lineage>
</organism>
<proteinExistence type="predicted"/>
<reference evidence="2" key="2">
    <citation type="submission" date="2015-06" db="UniProtKB">
        <authorList>
            <consortium name="EnsemblMetazoa"/>
        </authorList>
    </citation>
    <scope>IDENTIFICATION</scope>
</reference>
<keyword evidence="3" id="KW-1185">Reference proteome</keyword>
<dbReference type="Proteomes" id="UP000015104">
    <property type="component" value="Unassembled WGS sequence"/>
</dbReference>
<sequence>MDQAGSKLSSLLLHILHVVTEIAMRQNHQATAFIHLIEIVRLLTADSHRREDSNHHHSRPRPHSTPLISYFLPSPPHNHHQSHPDPHFHPPHHLPPPPPPAPHHLSLPPPPPSYHHSPNSFPPPFAPFQFTDQMSHQQMGESFNSTWTDAFMQPTQRLGVIYDDL</sequence>
<reference evidence="3" key="1">
    <citation type="submission" date="2011-08" db="EMBL/GenBank/DDBJ databases">
        <authorList>
            <person name="Rombauts S."/>
        </authorList>
    </citation>
    <scope>NUCLEOTIDE SEQUENCE</scope>
    <source>
        <strain evidence="3">London</strain>
    </source>
</reference>
<evidence type="ECO:0000313" key="3">
    <source>
        <dbReference type="Proteomes" id="UP000015104"/>
    </source>
</evidence>
<protein>
    <submittedName>
        <fullName evidence="2">Uncharacterized protein</fullName>
    </submittedName>
</protein>
<feature type="region of interest" description="Disordered" evidence="1">
    <location>
        <begin position="50"/>
        <end position="123"/>
    </location>
</feature>
<feature type="compositionally biased region" description="Pro residues" evidence="1">
    <location>
        <begin position="93"/>
        <end position="113"/>
    </location>
</feature>
<accession>T1KZP8</accession>